<proteinExistence type="predicted"/>
<accession>A0AAJ6NT52</accession>
<dbReference type="Proteomes" id="UP001223520">
    <property type="component" value="Chromosome"/>
</dbReference>
<evidence type="ECO:0000313" key="2">
    <source>
        <dbReference type="Proteomes" id="UP001223520"/>
    </source>
</evidence>
<keyword evidence="2" id="KW-1185">Reference proteome</keyword>
<dbReference type="KEGG" id="hbq:QI031_00315"/>
<gene>
    <name evidence="1" type="ORF">QI031_00315</name>
</gene>
<reference evidence="1 2" key="1">
    <citation type="journal article" date="2023" name="Limnol Oceanogr Lett">
        <title>Environmental adaptations by the intertidal Antarctic cyanobacterium Halotia branconii CENA392 as revealed using long-read genome sequencing.</title>
        <authorList>
            <person name="Dextro R.B."/>
            <person name="Delbaje E."/>
            <person name="Freitas P.N.N."/>
            <person name="Geraldes V."/>
            <person name="Pinto E."/>
            <person name="Long P.F."/>
            <person name="Fiore M.F."/>
        </authorList>
    </citation>
    <scope>NUCLEOTIDE SEQUENCE [LARGE SCALE GENOMIC DNA]</scope>
    <source>
        <strain evidence="1 2">CENA392</strain>
    </source>
</reference>
<evidence type="ECO:0000313" key="1">
    <source>
        <dbReference type="EMBL" id="WGV26004.1"/>
    </source>
</evidence>
<sequence>MSRLKISELSFCEIATEKDVQIKAGWGFEQSLIDNSFYSLLFGYTREQVYFNQDYVVDKLKTTNTSKSGYIVSSKDSKSKAGVVVNQTTNRTVRVAFASSFT</sequence>
<protein>
    <submittedName>
        <fullName evidence="1">Uncharacterized protein</fullName>
    </submittedName>
</protein>
<dbReference type="RefSeq" id="WP_281483260.1">
    <property type="nucleotide sequence ID" value="NZ_CP124543.1"/>
</dbReference>
<dbReference type="AlphaFoldDB" id="A0AAJ6NT52"/>
<organism evidence="1 2">
    <name type="scientific">Halotia branconii CENA392</name>
    <dbReference type="NCBI Taxonomy" id="1539056"/>
    <lineage>
        <taxon>Bacteria</taxon>
        <taxon>Bacillati</taxon>
        <taxon>Cyanobacteriota</taxon>
        <taxon>Cyanophyceae</taxon>
        <taxon>Nostocales</taxon>
        <taxon>Nodulariaceae</taxon>
        <taxon>Halotia</taxon>
    </lineage>
</organism>
<dbReference type="EMBL" id="CP124543">
    <property type="protein sequence ID" value="WGV26004.1"/>
    <property type="molecule type" value="Genomic_DNA"/>
</dbReference>
<name>A0AAJ6NT52_9CYAN</name>